<dbReference type="AlphaFoldDB" id="A0A6M3LQQ5"/>
<accession>A0A6M3LQQ5</accession>
<reference evidence="1" key="1">
    <citation type="submission" date="2020-03" db="EMBL/GenBank/DDBJ databases">
        <title>The deep terrestrial virosphere.</title>
        <authorList>
            <person name="Holmfeldt K."/>
            <person name="Nilsson E."/>
            <person name="Simone D."/>
            <person name="Lopez-Fernandez M."/>
            <person name="Wu X."/>
            <person name="de Brujin I."/>
            <person name="Lundin D."/>
            <person name="Andersson A."/>
            <person name="Bertilsson S."/>
            <person name="Dopson M."/>
        </authorList>
    </citation>
    <scope>NUCLEOTIDE SEQUENCE</scope>
    <source>
        <strain evidence="1">MM415B06061</strain>
    </source>
</reference>
<sequence length="56" mass="6651">MKHIDFYDQNQALRVGFVIKVYTRKGKYQGLFLVRDTLSNVHRISLDQIRDLEPLT</sequence>
<proteinExistence type="predicted"/>
<evidence type="ECO:0000313" key="1">
    <source>
        <dbReference type="EMBL" id="QJA97616.1"/>
    </source>
</evidence>
<dbReference type="EMBL" id="MT143510">
    <property type="protein sequence ID" value="QJA97616.1"/>
    <property type="molecule type" value="Genomic_DNA"/>
</dbReference>
<protein>
    <submittedName>
        <fullName evidence="1">Uncharacterized protein</fullName>
    </submittedName>
</protein>
<gene>
    <name evidence="1" type="ORF">MM415B06061_0002</name>
</gene>
<name>A0A6M3LQQ5_9ZZZZ</name>
<organism evidence="1">
    <name type="scientific">viral metagenome</name>
    <dbReference type="NCBI Taxonomy" id="1070528"/>
    <lineage>
        <taxon>unclassified sequences</taxon>
        <taxon>metagenomes</taxon>
        <taxon>organismal metagenomes</taxon>
    </lineage>
</organism>